<dbReference type="InterPro" id="IPR029062">
    <property type="entry name" value="Class_I_gatase-like"/>
</dbReference>
<dbReference type="EMBL" id="AJAQ01000011">
    <property type="protein sequence ID" value="EOH95449.1"/>
    <property type="molecule type" value="Genomic_DNA"/>
</dbReference>
<reference evidence="1 2" key="1">
    <citation type="submission" date="2013-02" db="EMBL/GenBank/DDBJ databases">
        <title>The Genome Sequence of Enterococcus pallens BAA-351.</title>
        <authorList>
            <consortium name="The Broad Institute Genome Sequencing Platform"/>
            <consortium name="The Broad Institute Genome Sequencing Center for Infectious Disease"/>
            <person name="Earl A.M."/>
            <person name="Gilmore M.S."/>
            <person name="Lebreton F."/>
            <person name="Walker B."/>
            <person name="Young S.K."/>
            <person name="Zeng Q."/>
            <person name="Gargeya S."/>
            <person name="Fitzgerald M."/>
            <person name="Haas B."/>
            <person name="Abouelleil A."/>
            <person name="Alvarado L."/>
            <person name="Arachchi H.M."/>
            <person name="Berlin A.M."/>
            <person name="Chapman S.B."/>
            <person name="Dewar J."/>
            <person name="Goldberg J."/>
            <person name="Griggs A."/>
            <person name="Gujja S."/>
            <person name="Hansen M."/>
            <person name="Howarth C."/>
            <person name="Imamovic A."/>
            <person name="Larimer J."/>
            <person name="McCowan C."/>
            <person name="Murphy C."/>
            <person name="Neiman D."/>
            <person name="Pearson M."/>
            <person name="Priest M."/>
            <person name="Roberts A."/>
            <person name="Saif S."/>
            <person name="Shea T."/>
            <person name="Sisk P."/>
            <person name="Sykes S."/>
            <person name="Wortman J."/>
            <person name="Nusbaum C."/>
            <person name="Birren B."/>
        </authorList>
    </citation>
    <scope>NUCLEOTIDE SEQUENCE [LARGE SCALE GENOMIC DNA]</scope>
    <source>
        <strain evidence="1 2">ATCC BAA-351</strain>
    </source>
</reference>
<evidence type="ECO:0008006" key="3">
    <source>
        <dbReference type="Google" id="ProtNLM"/>
    </source>
</evidence>
<dbReference type="PATRIC" id="fig|1158607.3.peg.1396"/>
<comment type="caution">
    <text evidence="1">The sequence shown here is derived from an EMBL/GenBank/DDBJ whole genome shotgun (WGS) entry which is preliminary data.</text>
</comment>
<evidence type="ECO:0000313" key="2">
    <source>
        <dbReference type="Proteomes" id="UP000013782"/>
    </source>
</evidence>
<name>R2T5F2_9ENTE</name>
<sequence length="259" mass="29657">MEIERKIDMILMPIPDYGFDPTEAAVPWNYLKEKGIDIVIATPSGKMASADERLLTGEGFGPFKKLLMAEPSALKDYRSMTKNEAFRHPIRYSEIDTTLFTGVLLPGGHDKGMREYLESEILQKKVAEFFLAEKLIGAICHGTVLAARTIDPRTEKSVIYDYQTTSLLKSQEMGAYYLTALWLNDYYRTYSITVEEEVKSVLKEKNQFLTGKVTMSRDSIKNEKPAFVVEDRNYISARWPGDAHTFARKFYKKLSAERF</sequence>
<accession>R2T5F2</accession>
<keyword evidence="2" id="KW-1185">Reference proteome</keyword>
<dbReference type="SUPFAM" id="SSF52317">
    <property type="entry name" value="Class I glutamine amidotransferase-like"/>
    <property type="match status" value="1"/>
</dbReference>
<dbReference type="HOGENOM" id="CLU_072623_1_0_9"/>
<dbReference type="PANTHER" id="PTHR43068:SF1">
    <property type="entry name" value="SLR1854 PROTEIN"/>
    <property type="match status" value="1"/>
</dbReference>
<dbReference type="Pfam" id="PF17124">
    <property type="entry name" value="ThiJ_like"/>
    <property type="match status" value="1"/>
</dbReference>
<organism evidence="1 2">
    <name type="scientific">Enterococcus pallens ATCC BAA-351</name>
    <dbReference type="NCBI Taxonomy" id="1158607"/>
    <lineage>
        <taxon>Bacteria</taxon>
        <taxon>Bacillati</taxon>
        <taxon>Bacillota</taxon>
        <taxon>Bacilli</taxon>
        <taxon>Lactobacillales</taxon>
        <taxon>Enterococcaceae</taxon>
        <taxon>Enterococcus</taxon>
    </lineage>
</organism>
<dbReference type="AlphaFoldDB" id="R2T5F2"/>
<dbReference type="STRING" id="160454.RV10_GL001179"/>
<dbReference type="eggNOG" id="COG0693">
    <property type="taxonomic scope" value="Bacteria"/>
</dbReference>
<gene>
    <name evidence="1" type="ORF">UAU_01411</name>
</gene>
<dbReference type="Proteomes" id="UP000013782">
    <property type="component" value="Unassembled WGS sequence"/>
</dbReference>
<dbReference type="Gene3D" id="3.40.50.880">
    <property type="match status" value="1"/>
</dbReference>
<dbReference type="PANTHER" id="PTHR43068">
    <property type="entry name" value="SLR1854 PROTEIN"/>
    <property type="match status" value="1"/>
</dbReference>
<evidence type="ECO:0000313" key="1">
    <source>
        <dbReference type="EMBL" id="EOH95449.1"/>
    </source>
</evidence>
<dbReference type="InterPro" id="IPR032633">
    <property type="entry name" value="ThiJ-like"/>
</dbReference>
<protein>
    <recommendedName>
        <fullName evidence="3">DJ-1/PfpI domain-containing protein</fullName>
    </recommendedName>
</protein>
<dbReference type="RefSeq" id="WP_010756437.1">
    <property type="nucleotide sequence ID" value="NZ_ASWD01000002.1"/>
</dbReference>
<proteinExistence type="predicted"/>